<feature type="domain" description="VTT" evidence="7">
    <location>
        <begin position="54"/>
        <end position="172"/>
    </location>
</feature>
<feature type="transmembrane region" description="Helical" evidence="6">
    <location>
        <begin position="39"/>
        <end position="62"/>
    </location>
</feature>
<keyword evidence="9" id="KW-1185">Reference proteome</keyword>
<evidence type="ECO:0000256" key="3">
    <source>
        <dbReference type="ARBA" id="ARBA00022692"/>
    </source>
</evidence>
<evidence type="ECO:0000256" key="5">
    <source>
        <dbReference type="ARBA" id="ARBA00023136"/>
    </source>
</evidence>
<feature type="transmembrane region" description="Helical" evidence="6">
    <location>
        <begin position="74"/>
        <end position="100"/>
    </location>
</feature>
<comment type="subcellular location">
    <subcellularLocation>
        <location evidence="1 6">Cell membrane</location>
        <topology evidence="1 6">Multi-pass membrane protein</topology>
    </subcellularLocation>
</comment>
<name>A0A8X8I7H2_CALTT</name>
<dbReference type="GO" id="GO:0005886">
    <property type="term" value="C:plasma membrane"/>
    <property type="evidence" value="ECO:0007669"/>
    <property type="project" value="UniProtKB-SubCell"/>
</dbReference>
<dbReference type="InterPro" id="IPR032816">
    <property type="entry name" value="VTT_dom"/>
</dbReference>
<evidence type="ECO:0000259" key="7">
    <source>
        <dbReference type="Pfam" id="PF09335"/>
    </source>
</evidence>
<protein>
    <recommendedName>
        <fullName evidence="6">TVP38/TMEM64 family membrane protein</fullName>
    </recommendedName>
</protein>
<feature type="transmembrane region" description="Helical" evidence="6">
    <location>
        <begin position="120"/>
        <end position="142"/>
    </location>
</feature>
<proteinExistence type="inferred from homology"/>
<feature type="transmembrane region" description="Helical" evidence="6">
    <location>
        <begin position="149"/>
        <end position="169"/>
    </location>
</feature>
<dbReference type="Proteomes" id="UP000825179">
    <property type="component" value="Chromosome"/>
</dbReference>
<feature type="transmembrane region" description="Helical" evidence="6">
    <location>
        <begin position="181"/>
        <end position="202"/>
    </location>
</feature>
<dbReference type="RefSeq" id="WP_100070141.1">
    <property type="nucleotide sequence ID" value="NZ_CP082237.1"/>
</dbReference>
<evidence type="ECO:0000256" key="4">
    <source>
        <dbReference type="ARBA" id="ARBA00022989"/>
    </source>
</evidence>
<evidence type="ECO:0000256" key="6">
    <source>
        <dbReference type="RuleBase" id="RU366058"/>
    </source>
</evidence>
<keyword evidence="3 6" id="KW-0812">Transmembrane</keyword>
<organism evidence="8 9">
    <name type="scientific">Caldalkalibacillus thermarum (strain TA2.A1)</name>
    <dbReference type="NCBI Taxonomy" id="986075"/>
    <lineage>
        <taxon>Bacteria</taxon>
        <taxon>Bacillati</taxon>
        <taxon>Bacillota</taxon>
        <taxon>Bacilli</taxon>
        <taxon>Bacillales</taxon>
        <taxon>Bacillaceae</taxon>
        <taxon>Caldalkalibacillus</taxon>
    </lineage>
</organism>
<evidence type="ECO:0000313" key="9">
    <source>
        <dbReference type="Proteomes" id="UP000825179"/>
    </source>
</evidence>
<comment type="similarity">
    <text evidence="6">Belongs to the TVP38/TMEM64 family.</text>
</comment>
<dbReference type="KEGG" id="cthu:HUR95_10885"/>
<dbReference type="InterPro" id="IPR015414">
    <property type="entry name" value="TMEM64"/>
</dbReference>
<gene>
    <name evidence="8" type="ORF">HUR95_10885</name>
</gene>
<dbReference type="AlphaFoldDB" id="A0A8X8I7H2"/>
<evidence type="ECO:0000256" key="2">
    <source>
        <dbReference type="ARBA" id="ARBA00022475"/>
    </source>
</evidence>
<keyword evidence="2 6" id="KW-1003">Cell membrane</keyword>
<sequence>MMKKWLCLLSVYMLVLYFSYHYRQPLLDWINQGDLSQFPLMLFVAVFLAVFPVIPFTLFAGVMGAKYGVILGTLINWFGAVSSAAIFFFLARSAFGSYFGKAIQRFKKLDKLTDMVEKNAFLAVLFVRLVPIVPTPVVNIYAGISNMSFLSYFLATAIGQIPGMFVYALCGKQMFSSPSVLMWTLGGYLLFMLAVFGLYSLWYGGRLKVAVD</sequence>
<dbReference type="Pfam" id="PF09335">
    <property type="entry name" value="VTT_dom"/>
    <property type="match status" value="1"/>
</dbReference>
<dbReference type="PANTHER" id="PTHR12677">
    <property type="entry name" value="GOLGI APPARATUS MEMBRANE PROTEIN TVP38-RELATED"/>
    <property type="match status" value="1"/>
</dbReference>
<dbReference type="EMBL" id="CP082237">
    <property type="protein sequence ID" value="QZT32869.1"/>
    <property type="molecule type" value="Genomic_DNA"/>
</dbReference>
<evidence type="ECO:0000313" key="8">
    <source>
        <dbReference type="EMBL" id="QZT32869.1"/>
    </source>
</evidence>
<evidence type="ECO:0000256" key="1">
    <source>
        <dbReference type="ARBA" id="ARBA00004651"/>
    </source>
</evidence>
<reference evidence="8 9" key="1">
    <citation type="journal article" date="2020" name="Extremophiles">
        <title>Genomic analysis of Caldalkalibacillus thermarum TA2.A1 reveals aerobic alkaliphilic metabolism and evolutionary hallmarks linking alkaliphilic bacteria and plant life.</title>
        <authorList>
            <person name="de Jong S.I."/>
            <person name="van den Broek M.A."/>
            <person name="Merkel A.Y."/>
            <person name="de la Torre Cortes P."/>
            <person name="Kalamorz F."/>
            <person name="Cook G.M."/>
            <person name="van Loosdrecht M.C.M."/>
            <person name="McMillan D.G.G."/>
        </authorList>
    </citation>
    <scope>NUCLEOTIDE SEQUENCE [LARGE SCALE GENOMIC DNA]</scope>
    <source>
        <strain evidence="8 9">TA2.A1</strain>
    </source>
</reference>
<accession>A0A8X8I7H2</accession>
<dbReference type="PANTHER" id="PTHR12677:SF59">
    <property type="entry name" value="GOLGI APPARATUS MEMBRANE PROTEIN TVP38-RELATED"/>
    <property type="match status" value="1"/>
</dbReference>
<keyword evidence="4 6" id="KW-1133">Transmembrane helix</keyword>
<keyword evidence="5 6" id="KW-0472">Membrane</keyword>